<dbReference type="AlphaFoldDB" id="A0AA95B4K9"/>
<gene>
    <name evidence="2" type="ORF">FZC74_18425</name>
</gene>
<keyword evidence="1" id="KW-1133">Transmembrane helix</keyword>
<name>A0AA95B4K9_9BACI</name>
<reference evidence="2 3" key="1">
    <citation type="submission" date="2019-08" db="EMBL/GenBank/DDBJ databases">
        <title>Bacillus genomes from the desert of Cuatro Cienegas, Coahuila.</title>
        <authorList>
            <person name="Olmedo-Alvarez G."/>
        </authorList>
    </citation>
    <scope>NUCLEOTIDE SEQUENCE [LARGE SCALE GENOMIC DNA]</scope>
    <source>
        <strain evidence="2 3">CH88_3T</strain>
    </source>
</reference>
<sequence length="98" mass="11208">MDWSKWRRLLREIALGGDPAGEAEEAPAAPLGKRSHLRKGTAAIYQLTIVLKRTEHLLHGFFSFQNFSLIALMYVSMLWFLMMEPSVSRKREGVMVCL</sequence>
<evidence type="ECO:0000313" key="3">
    <source>
        <dbReference type="Proteomes" id="UP000323393"/>
    </source>
</evidence>
<accession>A0AA95B4K9</accession>
<organism evidence="2 3">
    <name type="scientific">Sutcliffiella horikoshii</name>
    <dbReference type="NCBI Taxonomy" id="79883"/>
    <lineage>
        <taxon>Bacteria</taxon>
        <taxon>Bacillati</taxon>
        <taxon>Bacillota</taxon>
        <taxon>Bacilli</taxon>
        <taxon>Bacillales</taxon>
        <taxon>Bacillaceae</taxon>
        <taxon>Sutcliffiella</taxon>
    </lineage>
</organism>
<keyword evidence="1" id="KW-0812">Transmembrane</keyword>
<evidence type="ECO:0000313" key="2">
    <source>
        <dbReference type="EMBL" id="TYS55723.1"/>
    </source>
</evidence>
<feature type="transmembrane region" description="Helical" evidence="1">
    <location>
        <begin position="61"/>
        <end position="81"/>
    </location>
</feature>
<protein>
    <submittedName>
        <fullName evidence="2">Uncharacterized protein</fullName>
    </submittedName>
</protein>
<dbReference type="EMBL" id="VTEU01000010">
    <property type="protein sequence ID" value="TYS55723.1"/>
    <property type="molecule type" value="Genomic_DNA"/>
</dbReference>
<evidence type="ECO:0000256" key="1">
    <source>
        <dbReference type="SAM" id="Phobius"/>
    </source>
</evidence>
<keyword evidence="1" id="KW-0472">Membrane</keyword>
<proteinExistence type="predicted"/>
<comment type="caution">
    <text evidence="2">The sequence shown here is derived from an EMBL/GenBank/DDBJ whole genome shotgun (WGS) entry which is preliminary data.</text>
</comment>
<dbReference type="Proteomes" id="UP000323393">
    <property type="component" value="Unassembled WGS sequence"/>
</dbReference>